<evidence type="ECO:0000313" key="2">
    <source>
        <dbReference type="EMBL" id="MDL5041999.1"/>
    </source>
</evidence>
<comment type="caution">
    <text evidence="1">The sequence shown here is derived from an EMBL/GenBank/DDBJ whole genome shotgun (WGS) entry which is preliminary data.</text>
</comment>
<dbReference type="AlphaFoldDB" id="A0A133KGQ0"/>
<dbReference type="PATRIC" id="fig|1398.22.peg.2896"/>
<name>A0A133KGQ0_HEYCO</name>
<reference evidence="2" key="3">
    <citation type="submission" date="2023-06" db="EMBL/GenBank/DDBJ databases">
        <title>Probiogenomic evaluation and L lactic producing Weizmannia coaggulans BKMTCR2-2 from tree bark.</title>
        <authorList>
            <person name="Mahittikon J."/>
            <person name="Tanasupawat S."/>
        </authorList>
    </citation>
    <scope>NUCLEOTIDE SEQUENCE</scope>
    <source>
        <strain evidence="2">BKMTCR2-2</strain>
    </source>
</reference>
<sequence length="87" mass="10231">MKNLILVKNKEGIKKMRPTTQLKRTVEWTIDNKKLKIINVPYEKLPVDGEIFYDADVSIRIMMLKDLMLADRIPPIVDYEIVKDFPV</sequence>
<gene>
    <name evidence="1" type="ORF">HMPREF3213_02892</name>
    <name evidence="2" type="ORF">QN341_13375</name>
</gene>
<dbReference type="Proteomes" id="UP000070376">
    <property type="component" value="Unassembled WGS sequence"/>
</dbReference>
<organism evidence="1 3">
    <name type="scientific">Heyndrickxia coagulans</name>
    <name type="common">Weizmannia coagulans</name>
    <dbReference type="NCBI Taxonomy" id="1398"/>
    <lineage>
        <taxon>Bacteria</taxon>
        <taxon>Bacillati</taxon>
        <taxon>Bacillota</taxon>
        <taxon>Bacilli</taxon>
        <taxon>Bacillales</taxon>
        <taxon>Bacillaceae</taxon>
        <taxon>Heyndrickxia</taxon>
    </lineage>
</organism>
<evidence type="ECO:0000313" key="1">
    <source>
        <dbReference type="EMBL" id="KWZ78706.1"/>
    </source>
</evidence>
<dbReference type="EMBL" id="LRPN01000137">
    <property type="protein sequence ID" value="KWZ78706.1"/>
    <property type="molecule type" value="Genomic_DNA"/>
</dbReference>
<dbReference type="EMBL" id="JASUZX010000002">
    <property type="protein sequence ID" value="MDL5041999.1"/>
    <property type="molecule type" value="Genomic_DNA"/>
</dbReference>
<dbReference type="Proteomes" id="UP001223084">
    <property type="component" value="Unassembled WGS sequence"/>
</dbReference>
<evidence type="ECO:0000313" key="3">
    <source>
        <dbReference type="Proteomes" id="UP000070376"/>
    </source>
</evidence>
<reference evidence="3" key="1">
    <citation type="submission" date="2016-01" db="EMBL/GenBank/DDBJ databases">
        <authorList>
            <person name="Mitreva M."/>
            <person name="Pepin K.H."/>
            <person name="Mihindukulasuriya K.A."/>
            <person name="Fulton R."/>
            <person name="Fronick C."/>
            <person name="O'Laughlin M."/>
            <person name="Miner T."/>
            <person name="Herter B."/>
            <person name="Rosa B.A."/>
            <person name="Cordes M."/>
            <person name="Tomlinson C."/>
            <person name="Wollam A."/>
            <person name="Palsikar V.B."/>
            <person name="Mardis E.R."/>
            <person name="Wilson R.K."/>
        </authorList>
    </citation>
    <scope>NUCLEOTIDE SEQUENCE [LARGE SCALE GENOMIC DNA]</scope>
    <source>
        <strain evidence="3">GED7749B</strain>
    </source>
</reference>
<dbReference type="RefSeq" id="WP_230951760.1">
    <property type="nucleotide sequence ID" value="NZ_CP104390.1"/>
</dbReference>
<protein>
    <submittedName>
        <fullName evidence="1">Uncharacterized protein</fullName>
    </submittedName>
</protein>
<reference evidence="1" key="2">
    <citation type="submission" date="2016-01" db="EMBL/GenBank/DDBJ databases">
        <authorList>
            <person name="Oliw E.H."/>
        </authorList>
    </citation>
    <scope>NUCLEOTIDE SEQUENCE [LARGE SCALE GENOMIC DNA]</scope>
    <source>
        <strain evidence="1">GED7749B</strain>
    </source>
</reference>
<proteinExistence type="predicted"/>
<accession>A0A133KGQ0</accession>